<dbReference type="Gene3D" id="3.30.360.10">
    <property type="entry name" value="Dihydrodipicolinate Reductase, domain 2"/>
    <property type="match status" value="1"/>
</dbReference>
<comment type="similarity">
    <text evidence="2">Belongs to the glyceraldehyde-3-phosphate dehydrogenase family.</text>
</comment>
<proteinExistence type="inferred from homology"/>
<organism evidence="4 5">
    <name type="scientific">OM182 bacterium MED-G24</name>
    <dbReference type="NCBI Taxonomy" id="1986255"/>
    <lineage>
        <taxon>Bacteria</taxon>
        <taxon>Pseudomonadati</taxon>
        <taxon>Pseudomonadota</taxon>
        <taxon>Gammaproteobacteria</taxon>
        <taxon>OMG group</taxon>
        <taxon>OM182 clade</taxon>
    </lineage>
</organism>
<evidence type="ECO:0000259" key="3">
    <source>
        <dbReference type="SMART" id="SM00846"/>
    </source>
</evidence>
<comment type="caution">
    <text evidence="4">The sequence shown here is derived from an EMBL/GenBank/DDBJ whole genome shotgun (WGS) entry which is preliminary data.</text>
</comment>
<evidence type="ECO:0000313" key="4">
    <source>
        <dbReference type="EMBL" id="PDH37302.1"/>
    </source>
</evidence>
<sequence>MSKPTLDEAFDDWKEREALAERMIPIIGKLYRKNIATYIHGEPLYNRSVIELMKAHRFVRQIEQNEMSEFETWPVVEGLSKLDLGPVHIDIGKLTSTWMRLHDSDASLDLNDYLKEICAAVLGKETTTTHAATDVVIYGFGRIGRLVLRLLVEKTGGGQNLVPRAVVLRPPKDKELDLNRRASLLRRDSVHGSFQGTIRVDQENQVLICNGNVIKFIYASDPGEVDYKAYGINDALVVDSTGAWRDEEALSRHLQANGAGKVLLTTSAKGSLKNIVSGVNSDLVTPEDKLIGAASCTTNAIVPILKCMNDRFSIVHGHMETVHAYTDDQNLHDNIHSKERRGRSAPLNMVLTESNATTSVGKLLPELAGKLTGNSIRVPVANVSMAILNLTLKTAPSREEVNEYLREVSLNSAMQRQVGYMISSEVVSTDFIGDRHAGVIDSHATIAGGHQVVLYVWYDNEFGYTCQVVRVAQRMAGIKYPVVPPQPASDSSKMSLVSTG</sequence>
<dbReference type="PANTHER" id="PTHR43454:SF1">
    <property type="entry name" value="GLYCERALDEHYDE 3-PHOSPHATE DEHYDROGENASE NAD(P) BINDING DOMAIN-CONTAINING PROTEIN"/>
    <property type="match status" value="1"/>
</dbReference>
<feature type="domain" description="Glyceraldehyde 3-phosphate dehydrogenase NAD(P) binding" evidence="3">
    <location>
        <begin position="133"/>
        <end position="296"/>
    </location>
</feature>
<dbReference type="SUPFAM" id="SSF55347">
    <property type="entry name" value="Glyceraldehyde-3-phosphate dehydrogenase-like, C-terminal domain"/>
    <property type="match status" value="1"/>
</dbReference>
<dbReference type="InterPro" id="IPR036291">
    <property type="entry name" value="NAD(P)-bd_dom_sf"/>
</dbReference>
<reference evidence="4 5" key="1">
    <citation type="submission" date="2017-08" db="EMBL/GenBank/DDBJ databases">
        <title>Fine stratification of microbial communities through a metagenomic profile of the photic zone.</title>
        <authorList>
            <person name="Haro-Moreno J.M."/>
            <person name="Lopez-Perez M."/>
            <person name="De La Torre J."/>
            <person name="Picazo A."/>
            <person name="Camacho A."/>
            <person name="Rodriguez-Valera F."/>
        </authorList>
    </citation>
    <scope>NUCLEOTIDE SEQUENCE [LARGE SCALE GENOMIC DNA]</scope>
    <source>
        <strain evidence="4">MED-G24</strain>
    </source>
</reference>
<dbReference type="PRINTS" id="PR00078">
    <property type="entry name" value="G3PDHDRGNASE"/>
</dbReference>
<evidence type="ECO:0000256" key="2">
    <source>
        <dbReference type="RuleBase" id="RU000397"/>
    </source>
</evidence>
<dbReference type="InterPro" id="IPR020829">
    <property type="entry name" value="GlycerAld_3-P_DH_cat"/>
</dbReference>
<gene>
    <name evidence="4" type="ORF">CNE99_08280</name>
</gene>
<dbReference type="Gene3D" id="3.40.50.720">
    <property type="entry name" value="NAD(P)-binding Rossmann-like Domain"/>
    <property type="match status" value="1"/>
</dbReference>
<dbReference type="NCBIfam" id="NF006139">
    <property type="entry name" value="PRK08289.1"/>
    <property type="match status" value="1"/>
</dbReference>
<dbReference type="Pfam" id="PF02800">
    <property type="entry name" value="Gp_dh_C"/>
    <property type="match status" value="1"/>
</dbReference>
<keyword evidence="1 4" id="KW-0560">Oxidoreductase</keyword>
<dbReference type="InterPro" id="IPR020828">
    <property type="entry name" value="GlycerAld_3-P_DH_NAD(P)-bd"/>
</dbReference>
<dbReference type="CDD" id="cd18126">
    <property type="entry name" value="GAPDH_I_C"/>
    <property type="match status" value="1"/>
</dbReference>
<dbReference type="SUPFAM" id="SSF51735">
    <property type="entry name" value="NAD(P)-binding Rossmann-fold domains"/>
    <property type="match status" value="1"/>
</dbReference>
<dbReference type="Pfam" id="PF00044">
    <property type="entry name" value="Gp_dh_N"/>
    <property type="match status" value="1"/>
</dbReference>
<dbReference type="Proteomes" id="UP000219327">
    <property type="component" value="Unassembled WGS sequence"/>
</dbReference>
<dbReference type="GO" id="GO:0004365">
    <property type="term" value="F:glyceraldehyde-3-phosphate dehydrogenase (NAD+) (phosphorylating) activity"/>
    <property type="evidence" value="ECO:0007669"/>
    <property type="project" value="UniProtKB-EC"/>
</dbReference>
<dbReference type="PROSITE" id="PS00071">
    <property type="entry name" value="GAPDH"/>
    <property type="match status" value="1"/>
</dbReference>
<dbReference type="EC" id="1.2.1.12" evidence="4"/>
<dbReference type="InterPro" id="IPR020831">
    <property type="entry name" value="GlycerAld/Erythrose_P_DH"/>
</dbReference>
<dbReference type="EMBL" id="NTKD01000050">
    <property type="protein sequence ID" value="PDH37302.1"/>
    <property type="molecule type" value="Genomic_DNA"/>
</dbReference>
<dbReference type="InterPro" id="IPR020830">
    <property type="entry name" value="GlycerAld_3-P_DH_AS"/>
</dbReference>
<dbReference type="CDD" id="cd05214">
    <property type="entry name" value="GAPDH_I_N"/>
    <property type="match status" value="1"/>
</dbReference>
<name>A0A2A5WLI3_9GAMM</name>
<dbReference type="SMART" id="SM00846">
    <property type="entry name" value="Gp_dh_N"/>
    <property type="match status" value="1"/>
</dbReference>
<evidence type="ECO:0000313" key="5">
    <source>
        <dbReference type="Proteomes" id="UP000219327"/>
    </source>
</evidence>
<dbReference type="PANTHER" id="PTHR43454">
    <property type="entry name" value="GLYCERALDEHYDE-3-PHOSPHATE DEHYDROGENASE"/>
    <property type="match status" value="1"/>
</dbReference>
<accession>A0A2A5WLI3</accession>
<dbReference type="GO" id="GO:0051287">
    <property type="term" value="F:NAD binding"/>
    <property type="evidence" value="ECO:0007669"/>
    <property type="project" value="InterPro"/>
</dbReference>
<protein>
    <submittedName>
        <fullName evidence="4">Glyceraldehyde-3-phosphate dehydrogenase</fullName>
        <ecNumber evidence="4">1.2.1.12</ecNumber>
    </submittedName>
</protein>
<evidence type="ECO:0000256" key="1">
    <source>
        <dbReference type="ARBA" id="ARBA00023002"/>
    </source>
</evidence>
<dbReference type="AlphaFoldDB" id="A0A2A5WLI3"/>